<proteinExistence type="predicted"/>
<keyword evidence="5 14" id="KW-0808">Transferase</keyword>
<evidence type="ECO:0000256" key="7">
    <source>
        <dbReference type="ARBA" id="ARBA00022777"/>
    </source>
</evidence>
<name>A0A380TJ40_9ZZZZ</name>
<dbReference type="CDD" id="cd06225">
    <property type="entry name" value="HAMP"/>
    <property type="match status" value="1"/>
</dbReference>
<keyword evidence="10 11" id="KW-0472">Membrane</keyword>
<dbReference type="SMART" id="SM00388">
    <property type="entry name" value="HisKA"/>
    <property type="match status" value="1"/>
</dbReference>
<dbReference type="Gene3D" id="3.30.565.10">
    <property type="entry name" value="Histidine kinase-like ATPase, C-terminal domain"/>
    <property type="match status" value="1"/>
</dbReference>
<dbReference type="SMART" id="SM00304">
    <property type="entry name" value="HAMP"/>
    <property type="match status" value="1"/>
</dbReference>
<dbReference type="InterPro" id="IPR003594">
    <property type="entry name" value="HATPase_dom"/>
</dbReference>
<dbReference type="SUPFAM" id="SSF158472">
    <property type="entry name" value="HAMP domain-like"/>
    <property type="match status" value="1"/>
</dbReference>
<evidence type="ECO:0000256" key="2">
    <source>
        <dbReference type="ARBA" id="ARBA00004370"/>
    </source>
</evidence>
<dbReference type="InterPro" id="IPR025919">
    <property type="entry name" value="Stimulus_sens_dom"/>
</dbReference>
<comment type="subcellular location">
    <subcellularLocation>
        <location evidence="2">Membrane</location>
    </subcellularLocation>
</comment>
<evidence type="ECO:0000256" key="5">
    <source>
        <dbReference type="ARBA" id="ARBA00022679"/>
    </source>
</evidence>
<dbReference type="Pfam" id="PF00672">
    <property type="entry name" value="HAMP"/>
    <property type="match status" value="1"/>
</dbReference>
<feature type="domain" description="Histidine kinase" evidence="12">
    <location>
        <begin position="325"/>
        <end position="546"/>
    </location>
</feature>
<dbReference type="Pfam" id="PF13756">
    <property type="entry name" value="Stimulus_sens_1"/>
    <property type="match status" value="1"/>
</dbReference>
<sequence>MSAQTINTKPSTRVRRRLISPITLRILAINLLALAVLLFGMIYLEEYRRGLIAAELGTLENKAKLFAAAITESATSPDPTTTQGLIPPLAQQMVRRLVEASNVRAILFFDDGTLLADSLLLIGPGGSVEVEALPPPKSKDTMRDLLEAYDRMVARLWQPAPVPEQPSGGKPLGADFPEIEQALAGSPGQAVRPTTNGSMNLSVAVPVLRYKHVVGAQVLGALVLTKSSSEIDAAVFKVRLDILRWFAVALGVTVLLSLYLAGTIARPIRILAAAAERVRRDRHRKRKIPDFANRHDEIGQLASALSEMTDALWLRMDAIEQFAADVSHELKNPLTSLRSAVETVAHINDPKSRERLMEIILEDVARLDRLISDISDASRLDAELSRADAQPVDIGRMLETLANVAEASAGERQATIHAEIKKRAPLVVNGIESRLVQVFQNLIANAVSFSPTGGTITLKAERVNGMVVAEVLDEGPGIPDGLEKQIFARFYSHRPNHEAFGLHSGLGLSISQQIVSAHGGTVRAENRHDGANGPQGARFVVELPAQ</sequence>
<dbReference type="SUPFAM" id="SSF47384">
    <property type="entry name" value="Homodimeric domain of signal transducing histidine kinase"/>
    <property type="match status" value="1"/>
</dbReference>
<dbReference type="Pfam" id="PF00512">
    <property type="entry name" value="HisKA"/>
    <property type="match status" value="1"/>
</dbReference>
<evidence type="ECO:0000313" key="14">
    <source>
        <dbReference type="EMBL" id="SUS08178.1"/>
    </source>
</evidence>
<dbReference type="PRINTS" id="PR00344">
    <property type="entry name" value="BCTRLSENSOR"/>
</dbReference>
<dbReference type="PANTHER" id="PTHR45436">
    <property type="entry name" value="SENSOR HISTIDINE KINASE YKOH"/>
    <property type="match status" value="1"/>
</dbReference>
<dbReference type="Pfam" id="PF02518">
    <property type="entry name" value="HATPase_c"/>
    <property type="match status" value="1"/>
</dbReference>
<keyword evidence="7" id="KW-0418">Kinase</keyword>
<dbReference type="Gene3D" id="1.10.287.130">
    <property type="match status" value="1"/>
</dbReference>
<keyword evidence="4" id="KW-0597">Phosphoprotein</keyword>
<dbReference type="PROSITE" id="PS50109">
    <property type="entry name" value="HIS_KIN"/>
    <property type="match status" value="1"/>
</dbReference>
<dbReference type="CDD" id="cd00082">
    <property type="entry name" value="HisKA"/>
    <property type="match status" value="1"/>
</dbReference>
<evidence type="ECO:0000256" key="1">
    <source>
        <dbReference type="ARBA" id="ARBA00000085"/>
    </source>
</evidence>
<dbReference type="EMBL" id="UIDG01000556">
    <property type="protein sequence ID" value="SUS08178.1"/>
    <property type="molecule type" value="Genomic_DNA"/>
</dbReference>
<dbReference type="InterPro" id="IPR036890">
    <property type="entry name" value="HATPase_C_sf"/>
</dbReference>
<evidence type="ECO:0000256" key="8">
    <source>
        <dbReference type="ARBA" id="ARBA00022989"/>
    </source>
</evidence>
<feature type="domain" description="HAMP" evidence="13">
    <location>
        <begin position="262"/>
        <end position="317"/>
    </location>
</feature>
<dbReference type="AlphaFoldDB" id="A0A380TJ40"/>
<feature type="transmembrane region" description="Helical" evidence="11">
    <location>
        <begin position="22"/>
        <end position="44"/>
    </location>
</feature>
<dbReference type="InterPro" id="IPR036097">
    <property type="entry name" value="HisK_dim/P_sf"/>
</dbReference>
<organism evidence="14">
    <name type="scientific">metagenome</name>
    <dbReference type="NCBI Taxonomy" id="256318"/>
    <lineage>
        <taxon>unclassified sequences</taxon>
        <taxon>metagenomes</taxon>
    </lineage>
</organism>
<dbReference type="GO" id="GO:0000155">
    <property type="term" value="F:phosphorelay sensor kinase activity"/>
    <property type="evidence" value="ECO:0007669"/>
    <property type="project" value="InterPro"/>
</dbReference>
<evidence type="ECO:0000259" key="12">
    <source>
        <dbReference type="PROSITE" id="PS50109"/>
    </source>
</evidence>
<dbReference type="InterPro" id="IPR003661">
    <property type="entry name" value="HisK_dim/P_dom"/>
</dbReference>
<keyword evidence="8 11" id="KW-1133">Transmembrane helix</keyword>
<dbReference type="GO" id="GO:0016020">
    <property type="term" value="C:membrane"/>
    <property type="evidence" value="ECO:0007669"/>
    <property type="project" value="UniProtKB-SubCell"/>
</dbReference>
<comment type="catalytic activity">
    <reaction evidence="1">
        <text>ATP + protein L-histidine = ADP + protein N-phospho-L-histidine.</text>
        <dbReference type="EC" id="2.7.13.3"/>
    </reaction>
</comment>
<dbReference type="InterPro" id="IPR050428">
    <property type="entry name" value="TCS_sensor_his_kinase"/>
</dbReference>
<gene>
    <name evidence="14" type="primary">chvG</name>
    <name evidence="14" type="ORF">DF3PB_60016</name>
</gene>
<reference evidence="14" key="1">
    <citation type="submission" date="2018-07" db="EMBL/GenBank/DDBJ databases">
        <authorList>
            <person name="Quirk P.G."/>
            <person name="Krulwich T.A."/>
        </authorList>
    </citation>
    <scope>NUCLEOTIDE SEQUENCE</scope>
</reference>
<evidence type="ECO:0000256" key="3">
    <source>
        <dbReference type="ARBA" id="ARBA00012438"/>
    </source>
</evidence>
<accession>A0A380TJ40</accession>
<evidence type="ECO:0000256" key="9">
    <source>
        <dbReference type="ARBA" id="ARBA00023012"/>
    </source>
</evidence>
<dbReference type="PROSITE" id="PS50885">
    <property type="entry name" value="HAMP"/>
    <property type="match status" value="1"/>
</dbReference>
<dbReference type="Gene3D" id="6.10.340.10">
    <property type="match status" value="1"/>
</dbReference>
<keyword evidence="6 11" id="KW-0812">Transmembrane</keyword>
<protein>
    <recommendedName>
        <fullName evidence="3">histidine kinase</fullName>
        <ecNumber evidence="3">2.7.13.3</ecNumber>
    </recommendedName>
</protein>
<evidence type="ECO:0000256" key="10">
    <source>
        <dbReference type="ARBA" id="ARBA00023136"/>
    </source>
</evidence>
<dbReference type="InterPro" id="IPR005467">
    <property type="entry name" value="His_kinase_dom"/>
</dbReference>
<dbReference type="PANTHER" id="PTHR45436:SF5">
    <property type="entry name" value="SENSOR HISTIDINE KINASE TRCS"/>
    <property type="match status" value="1"/>
</dbReference>
<dbReference type="InterPro" id="IPR003660">
    <property type="entry name" value="HAMP_dom"/>
</dbReference>
<dbReference type="SMART" id="SM00387">
    <property type="entry name" value="HATPase_c"/>
    <property type="match status" value="1"/>
</dbReference>
<dbReference type="EC" id="2.7.13.3" evidence="3"/>
<evidence type="ECO:0000259" key="13">
    <source>
        <dbReference type="PROSITE" id="PS50885"/>
    </source>
</evidence>
<dbReference type="SUPFAM" id="SSF55874">
    <property type="entry name" value="ATPase domain of HSP90 chaperone/DNA topoisomerase II/histidine kinase"/>
    <property type="match status" value="1"/>
</dbReference>
<dbReference type="InterPro" id="IPR025908">
    <property type="entry name" value="Sensor_TM1"/>
</dbReference>
<evidence type="ECO:0000256" key="6">
    <source>
        <dbReference type="ARBA" id="ARBA00022692"/>
    </source>
</evidence>
<dbReference type="InterPro" id="IPR004358">
    <property type="entry name" value="Sig_transdc_His_kin-like_C"/>
</dbReference>
<keyword evidence="9" id="KW-0902">Two-component regulatory system</keyword>
<evidence type="ECO:0000256" key="11">
    <source>
        <dbReference type="SAM" id="Phobius"/>
    </source>
</evidence>
<dbReference type="Pfam" id="PF13755">
    <property type="entry name" value="Sensor_TM1"/>
    <property type="match status" value="1"/>
</dbReference>
<evidence type="ECO:0000256" key="4">
    <source>
        <dbReference type="ARBA" id="ARBA00022553"/>
    </source>
</evidence>